<protein>
    <recommendedName>
        <fullName evidence="4">Type-4 uracil-DNA glycosylase</fullName>
        <ecNumber evidence="3">3.2.2.27</ecNumber>
    </recommendedName>
</protein>
<dbReference type="HOGENOM" id="CLU_044815_1_0_0"/>
<keyword evidence="10" id="KW-0411">Iron-sulfur</keyword>
<evidence type="ECO:0000313" key="15">
    <source>
        <dbReference type="Proteomes" id="UP000019151"/>
    </source>
</evidence>
<name>W0RKK8_9BACT</name>
<feature type="region of interest" description="Disordered" evidence="12">
    <location>
        <begin position="92"/>
        <end position="134"/>
    </location>
</feature>
<feature type="compositionally biased region" description="Pro residues" evidence="12">
    <location>
        <begin position="48"/>
        <end position="70"/>
    </location>
</feature>
<sequence>MSREAREALRRYLEQRKELGESELVLDGMSVDEVMSVLGARGAAADRPAPPPAPAPAPPHTPPAAAPEPPAIDEAAAAAGDWRATLRAADVPPRAAEQPNEGMAPSPAPGAAATPTGVPEAAPTPVARPDASRWRIDGVDAPTGIVVGESMAGLFGGPMDHLATLDDIAQTVAGCTRCPLYRTAKNPVPGQGNPNADLVVVGEAPGGDEDASGLAFVGAAGQLLTKILAAISLSREDVFICNVLKHRPPGNRNPEENEVEACSPYLVRQLELIRPKVILTVGNFAAQTLLGTKLGITKLRGQVHRYHGIPLVATYHPAALLRNEAWKRPTWEDVKLARRILDRAQQPPG</sequence>
<proteinExistence type="inferred from homology"/>
<dbReference type="Gene3D" id="3.40.470.10">
    <property type="entry name" value="Uracil-DNA glycosylase-like domain"/>
    <property type="match status" value="1"/>
</dbReference>
<evidence type="ECO:0000256" key="8">
    <source>
        <dbReference type="ARBA" id="ARBA00022801"/>
    </source>
</evidence>
<keyword evidence="7" id="KW-0227">DNA damage</keyword>
<comment type="catalytic activity">
    <reaction evidence="1">
        <text>Hydrolyzes single-stranded DNA or mismatched double-stranded DNA and polynucleotides, releasing free uracil.</text>
        <dbReference type="EC" id="3.2.2.27"/>
    </reaction>
</comment>
<dbReference type="RefSeq" id="WP_025412321.1">
    <property type="nucleotide sequence ID" value="NZ_CP007128.1"/>
</dbReference>
<reference evidence="14 15" key="1">
    <citation type="journal article" date="2014" name="Genome Announc.">
        <title>Genome Sequence and Methylome of Soil Bacterium Gemmatirosa kalamazoonensis KBS708T, a Member of the Rarely Cultivated Gemmatimonadetes Phylum.</title>
        <authorList>
            <person name="Debruyn J.M."/>
            <person name="Radosevich M."/>
            <person name="Wommack K.E."/>
            <person name="Polson S.W."/>
            <person name="Hauser L.J."/>
            <person name="Fawaz M.N."/>
            <person name="Korlach J."/>
            <person name="Tsai Y.C."/>
        </authorList>
    </citation>
    <scope>NUCLEOTIDE SEQUENCE [LARGE SCALE GENOMIC DNA]</scope>
    <source>
        <strain evidence="14 15">KBS708</strain>
    </source>
</reference>
<comment type="similarity">
    <text evidence="2">Belongs to the uracil-DNA glycosylase (UDG) superfamily. Type 4 (UDGa) family.</text>
</comment>
<feature type="compositionally biased region" description="Low complexity" evidence="12">
    <location>
        <begin position="109"/>
        <end position="127"/>
    </location>
</feature>
<dbReference type="Pfam" id="PF03167">
    <property type="entry name" value="UDG"/>
    <property type="match status" value="1"/>
</dbReference>
<dbReference type="PANTHER" id="PTHR33693:SF1">
    <property type="entry name" value="TYPE-4 URACIL-DNA GLYCOSYLASE"/>
    <property type="match status" value="1"/>
</dbReference>
<gene>
    <name evidence="14" type="ORF">J421_3318</name>
</gene>
<dbReference type="InterPro" id="IPR051536">
    <property type="entry name" value="UDG_Type-4/5"/>
</dbReference>
<evidence type="ECO:0000256" key="6">
    <source>
        <dbReference type="ARBA" id="ARBA00022723"/>
    </source>
</evidence>
<feature type="domain" description="Uracil-DNA glycosylase-like" evidence="13">
    <location>
        <begin position="189"/>
        <end position="335"/>
    </location>
</feature>
<dbReference type="NCBIfam" id="TIGR00758">
    <property type="entry name" value="UDG_fam4"/>
    <property type="match status" value="1"/>
</dbReference>
<evidence type="ECO:0000256" key="5">
    <source>
        <dbReference type="ARBA" id="ARBA00022485"/>
    </source>
</evidence>
<evidence type="ECO:0000256" key="9">
    <source>
        <dbReference type="ARBA" id="ARBA00023004"/>
    </source>
</evidence>
<evidence type="ECO:0000256" key="2">
    <source>
        <dbReference type="ARBA" id="ARBA00006521"/>
    </source>
</evidence>
<dbReference type="EC" id="3.2.2.27" evidence="3"/>
<dbReference type="GO" id="GO:0004844">
    <property type="term" value="F:uracil DNA N-glycosylase activity"/>
    <property type="evidence" value="ECO:0007669"/>
    <property type="project" value="UniProtKB-EC"/>
</dbReference>
<keyword evidence="8" id="KW-0378">Hydrolase</keyword>
<dbReference type="SMART" id="SM00986">
    <property type="entry name" value="UDG"/>
    <property type="match status" value="1"/>
</dbReference>
<accession>W0RKK8</accession>
<feature type="region of interest" description="Disordered" evidence="12">
    <location>
        <begin position="40"/>
        <end position="76"/>
    </location>
</feature>
<evidence type="ECO:0000256" key="1">
    <source>
        <dbReference type="ARBA" id="ARBA00001400"/>
    </source>
</evidence>
<dbReference type="InterPro" id="IPR005122">
    <property type="entry name" value="Uracil-DNA_glycosylase-like"/>
</dbReference>
<dbReference type="eggNOG" id="COG1573">
    <property type="taxonomic scope" value="Bacteria"/>
</dbReference>
<dbReference type="SUPFAM" id="SSF52141">
    <property type="entry name" value="Uracil-DNA glycosylase-like"/>
    <property type="match status" value="1"/>
</dbReference>
<keyword evidence="15" id="KW-1185">Reference proteome</keyword>
<dbReference type="CDD" id="cd10030">
    <property type="entry name" value="UDG-F4_TTUDGA_SPO1dp_like"/>
    <property type="match status" value="1"/>
</dbReference>
<dbReference type="GO" id="GO:0006281">
    <property type="term" value="P:DNA repair"/>
    <property type="evidence" value="ECO:0007669"/>
    <property type="project" value="UniProtKB-KW"/>
</dbReference>
<dbReference type="InterPro" id="IPR036895">
    <property type="entry name" value="Uracil-DNA_glycosylase-like_sf"/>
</dbReference>
<evidence type="ECO:0000256" key="12">
    <source>
        <dbReference type="SAM" id="MobiDB-lite"/>
    </source>
</evidence>
<organism evidence="14 15">
    <name type="scientific">Gemmatirosa kalamazoonensis</name>
    <dbReference type="NCBI Taxonomy" id="861299"/>
    <lineage>
        <taxon>Bacteria</taxon>
        <taxon>Pseudomonadati</taxon>
        <taxon>Gemmatimonadota</taxon>
        <taxon>Gemmatimonadia</taxon>
        <taxon>Gemmatimonadales</taxon>
        <taxon>Gemmatimonadaceae</taxon>
        <taxon>Gemmatirosa</taxon>
    </lineage>
</organism>
<evidence type="ECO:0000256" key="7">
    <source>
        <dbReference type="ARBA" id="ARBA00022763"/>
    </source>
</evidence>
<dbReference type="Proteomes" id="UP000019151">
    <property type="component" value="Chromosome"/>
</dbReference>
<dbReference type="GO" id="GO:0051539">
    <property type="term" value="F:4 iron, 4 sulfur cluster binding"/>
    <property type="evidence" value="ECO:0007669"/>
    <property type="project" value="UniProtKB-KW"/>
</dbReference>
<keyword evidence="11" id="KW-0234">DNA repair</keyword>
<dbReference type="STRING" id="861299.J421_3318"/>
<dbReference type="PANTHER" id="PTHR33693">
    <property type="entry name" value="TYPE-5 URACIL-DNA GLYCOSYLASE"/>
    <property type="match status" value="1"/>
</dbReference>
<dbReference type="InterPro" id="IPR005273">
    <property type="entry name" value="Ura-DNA_glyco_family4"/>
</dbReference>
<keyword evidence="5" id="KW-0004">4Fe-4S</keyword>
<dbReference type="PATRIC" id="fig|861299.3.peg.3370"/>
<dbReference type="InParanoid" id="W0RKK8"/>
<dbReference type="EMBL" id="CP007128">
    <property type="protein sequence ID" value="AHG90855.1"/>
    <property type="molecule type" value="Genomic_DNA"/>
</dbReference>
<evidence type="ECO:0000256" key="4">
    <source>
        <dbReference type="ARBA" id="ARBA00019403"/>
    </source>
</evidence>
<evidence type="ECO:0000259" key="13">
    <source>
        <dbReference type="SMART" id="SM00986"/>
    </source>
</evidence>
<dbReference type="AlphaFoldDB" id="W0RKK8"/>
<dbReference type="GO" id="GO:0046872">
    <property type="term" value="F:metal ion binding"/>
    <property type="evidence" value="ECO:0007669"/>
    <property type="project" value="UniProtKB-KW"/>
</dbReference>
<evidence type="ECO:0000313" key="14">
    <source>
        <dbReference type="EMBL" id="AHG90855.1"/>
    </source>
</evidence>
<evidence type="ECO:0000256" key="11">
    <source>
        <dbReference type="ARBA" id="ARBA00023204"/>
    </source>
</evidence>
<evidence type="ECO:0000256" key="3">
    <source>
        <dbReference type="ARBA" id="ARBA00012030"/>
    </source>
</evidence>
<keyword evidence="6" id="KW-0479">Metal-binding</keyword>
<keyword evidence="9" id="KW-0408">Iron</keyword>
<dbReference type="KEGG" id="gba:J421_3318"/>
<dbReference type="SMART" id="SM00987">
    <property type="entry name" value="UreE_C"/>
    <property type="match status" value="1"/>
</dbReference>
<evidence type="ECO:0000256" key="10">
    <source>
        <dbReference type="ARBA" id="ARBA00023014"/>
    </source>
</evidence>